<proteinExistence type="predicted"/>
<gene>
    <name evidence="3" type="ORF">RFI_01743</name>
</gene>
<name>X6PCC8_RETFI</name>
<protein>
    <submittedName>
        <fullName evidence="3">Uncharacterized protein</fullName>
    </submittedName>
</protein>
<dbReference type="EMBL" id="ASPP01001728">
    <property type="protein sequence ID" value="ETO35322.1"/>
    <property type="molecule type" value="Genomic_DNA"/>
</dbReference>
<sequence>KGEYDKAIEYCNKSLKIKLDKLESDHIDVADSYKNLALFYYDKQEYDKAMEFGKKASDSRLKKLDSNHLDIGNSYNILGILMICDSEIIR</sequence>
<accession>X6PCC8</accession>
<keyword evidence="2" id="KW-0802">TPR repeat</keyword>
<dbReference type="AlphaFoldDB" id="X6PCC8"/>
<evidence type="ECO:0000256" key="1">
    <source>
        <dbReference type="ARBA" id="ARBA00022737"/>
    </source>
</evidence>
<evidence type="ECO:0000256" key="2">
    <source>
        <dbReference type="ARBA" id="ARBA00022803"/>
    </source>
</evidence>
<evidence type="ECO:0000313" key="3">
    <source>
        <dbReference type="EMBL" id="ETO35322.1"/>
    </source>
</evidence>
<dbReference type="SUPFAM" id="SSF48452">
    <property type="entry name" value="TPR-like"/>
    <property type="match status" value="1"/>
</dbReference>
<keyword evidence="4" id="KW-1185">Reference proteome</keyword>
<organism evidence="3 4">
    <name type="scientific">Reticulomyxa filosa</name>
    <dbReference type="NCBI Taxonomy" id="46433"/>
    <lineage>
        <taxon>Eukaryota</taxon>
        <taxon>Sar</taxon>
        <taxon>Rhizaria</taxon>
        <taxon>Retaria</taxon>
        <taxon>Foraminifera</taxon>
        <taxon>Monothalamids</taxon>
        <taxon>Reticulomyxidae</taxon>
        <taxon>Reticulomyxa</taxon>
    </lineage>
</organism>
<reference evidence="3 4" key="1">
    <citation type="journal article" date="2013" name="Curr. Biol.">
        <title>The Genome of the Foraminiferan Reticulomyxa filosa.</title>
        <authorList>
            <person name="Glockner G."/>
            <person name="Hulsmann N."/>
            <person name="Schleicher M."/>
            <person name="Noegel A.A."/>
            <person name="Eichinger L."/>
            <person name="Gallinger C."/>
            <person name="Pawlowski J."/>
            <person name="Sierra R."/>
            <person name="Euteneuer U."/>
            <person name="Pillet L."/>
            <person name="Moustafa A."/>
            <person name="Platzer M."/>
            <person name="Groth M."/>
            <person name="Szafranski K."/>
            <person name="Schliwa M."/>
        </authorList>
    </citation>
    <scope>NUCLEOTIDE SEQUENCE [LARGE SCALE GENOMIC DNA]</scope>
</reference>
<dbReference type="PANTHER" id="PTHR45641">
    <property type="entry name" value="TETRATRICOPEPTIDE REPEAT PROTEIN (AFU_ORTHOLOGUE AFUA_6G03870)"/>
    <property type="match status" value="1"/>
</dbReference>
<dbReference type="InterPro" id="IPR011990">
    <property type="entry name" value="TPR-like_helical_dom_sf"/>
</dbReference>
<dbReference type="Pfam" id="PF13424">
    <property type="entry name" value="TPR_12"/>
    <property type="match status" value="1"/>
</dbReference>
<keyword evidence="1" id="KW-0677">Repeat</keyword>
<dbReference type="Proteomes" id="UP000023152">
    <property type="component" value="Unassembled WGS sequence"/>
</dbReference>
<dbReference type="PANTHER" id="PTHR45641:SF1">
    <property type="entry name" value="AAA+ ATPASE DOMAIN-CONTAINING PROTEIN"/>
    <property type="match status" value="1"/>
</dbReference>
<comment type="caution">
    <text evidence="3">The sequence shown here is derived from an EMBL/GenBank/DDBJ whole genome shotgun (WGS) entry which is preliminary data.</text>
</comment>
<feature type="non-terminal residue" evidence="3">
    <location>
        <position position="1"/>
    </location>
</feature>
<dbReference type="Gene3D" id="1.25.40.10">
    <property type="entry name" value="Tetratricopeptide repeat domain"/>
    <property type="match status" value="1"/>
</dbReference>
<evidence type="ECO:0000313" key="4">
    <source>
        <dbReference type="Proteomes" id="UP000023152"/>
    </source>
</evidence>